<name>A0A251S333_HELAN</name>
<keyword evidence="3" id="KW-1185">Reference proteome</keyword>
<dbReference type="InParanoid" id="A0A251S333"/>
<protein>
    <submittedName>
        <fullName evidence="2">Uncharacterized protein</fullName>
    </submittedName>
</protein>
<dbReference type="Proteomes" id="UP000215914">
    <property type="component" value="Chromosome 16"/>
</dbReference>
<proteinExistence type="predicted"/>
<reference evidence="3" key="1">
    <citation type="journal article" date="2017" name="Nature">
        <title>The sunflower genome provides insights into oil metabolism, flowering and Asterid evolution.</title>
        <authorList>
            <person name="Badouin H."/>
            <person name="Gouzy J."/>
            <person name="Grassa C.J."/>
            <person name="Murat F."/>
            <person name="Staton S.E."/>
            <person name="Cottret L."/>
            <person name="Lelandais-Briere C."/>
            <person name="Owens G.L."/>
            <person name="Carrere S."/>
            <person name="Mayjonade B."/>
            <person name="Legrand L."/>
            <person name="Gill N."/>
            <person name="Kane N.C."/>
            <person name="Bowers J.E."/>
            <person name="Hubner S."/>
            <person name="Bellec A."/>
            <person name="Berard A."/>
            <person name="Berges H."/>
            <person name="Blanchet N."/>
            <person name="Boniface M.C."/>
            <person name="Brunel D."/>
            <person name="Catrice O."/>
            <person name="Chaidir N."/>
            <person name="Claudel C."/>
            <person name="Donnadieu C."/>
            <person name="Faraut T."/>
            <person name="Fievet G."/>
            <person name="Helmstetter N."/>
            <person name="King M."/>
            <person name="Knapp S.J."/>
            <person name="Lai Z."/>
            <person name="Le Paslier M.C."/>
            <person name="Lippi Y."/>
            <person name="Lorenzon L."/>
            <person name="Mandel J.R."/>
            <person name="Marage G."/>
            <person name="Marchand G."/>
            <person name="Marquand E."/>
            <person name="Bret-Mestries E."/>
            <person name="Morien E."/>
            <person name="Nambeesan S."/>
            <person name="Nguyen T."/>
            <person name="Pegot-Espagnet P."/>
            <person name="Pouilly N."/>
            <person name="Raftis F."/>
            <person name="Sallet E."/>
            <person name="Schiex T."/>
            <person name="Thomas J."/>
            <person name="Vandecasteele C."/>
            <person name="Vares D."/>
            <person name="Vear F."/>
            <person name="Vautrin S."/>
            <person name="Crespi M."/>
            <person name="Mangin B."/>
            <person name="Burke J.M."/>
            <person name="Salse J."/>
            <person name="Munos S."/>
            <person name="Vincourt P."/>
            <person name="Rieseberg L.H."/>
            <person name="Langlade N.B."/>
        </authorList>
    </citation>
    <scope>NUCLEOTIDE SEQUENCE [LARGE SCALE GENOMIC DNA]</scope>
    <source>
        <strain evidence="3">cv. SF193</strain>
    </source>
</reference>
<keyword evidence="1" id="KW-0732">Signal</keyword>
<organism evidence="2 3">
    <name type="scientific">Helianthus annuus</name>
    <name type="common">Common sunflower</name>
    <dbReference type="NCBI Taxonomy" id="4232"/>
    <lineage>
        <taxon>Eukaryota</taxon>
        <taxon>Viridiplantae</taxon>
        <taxon>Streptophyta</taxon>
        <taxon>Embryophyta</taxon>
        <taxon>Tracheophyta</taxon>
        <taxon>Spermatophyta</taxon>
        <taxon>Magnoliopsida</taxon>
        <taxon>eudicotyledons</taxon>
        <taxon>Gunneridae</taxon>
        <taxon>Pentapetalae</taxon>
        <taxon>asterids</taxon>
        <taxon>campanulids</taxon>
        <taxon>Asterales</taxon>
        <taxon>Asteraceae</taxon>
        <taxon>Asteroideae</taxon>
        <taxon>Heliantheae alliance</taxon>
        <taxon>Heliantheae</taxon>
        <taxon>Helianthus</taxon>
    </lineage>
</organism>
<accession>A0A251S333</accession>
<dbReference type="AlphaFoldDB" id="A0A251S333"/>
<evidence type="ECO:0000313" key="3">
    <source>
        <dbReference type="Proteomes" id="UP000215914"/>
    </source>
</evidence>
<evidence type="ECO:0000256" key="1">
    <source>
        <dbReference type="SAM" id="SignalP"/>
    </source>
</evidence>
<gene>
    <name evidence="2" type="ORF">HannXRQ_Chr16g0528261</name>
</gene>
<evidence type="ECO:0000313" key="2">
    <source>
        <dbReference type="EMBL" id="OTF93014.1"/>
    </source>
</evidence>
<dbReference type="EMBL" id="CM007905">
    <property type="protein sequence ID" value="OTF93014.1"/>
    <property type="molecule type" value="Genomic_DNA"/>
</dbReference>
<sequence>MEYLHIKISLLTIFLICQAWPGSSSELEYCKKFCGTDNAFCDSENGHCICNPGMTDSPPRVPFGIDRRSLSSQCYNDDMCKEIWSKVDLRLKILMEYLHIKIGLLTIFLIYQAWPGSSSELEYCKKFCGTDNAFCDSENGHCICNPGMTDSPPRVPFGIDRRSLSSQCYNDDMCKEIWCHRQDSYCDSGACICHPCAPRA</sequence>
<feature type="chain" id="PRO_5012852138" evidence="1">
    <location>
        <begin position="26"/>
        <end position="200"/>
    </location>
</feature>
<feature type="signal peptide" evidence="1">
    <location>
        <begin position="1"/>
        <end position="25"/>
    </location>
</feature>